<keyword evidence="3" id="KW-1185">Reference proteome</keyword>
<sequence>MKVSLVIFIIVLFSLNVLVKSQTPASCTSCVGEGESCGGSIRLSDGQLTEVCEVYCLPTGYTCCGCIGNSKTNFKCYGCPKSNTCVPAANVTSSPLPAYCVSSGFKLSSPIALTIAALVSFLLFL</sequence>
<dbReference type="OMA" id="DIFECYS"/>
<gene>
    <name evidence="2" type="ORF">DLAC_07055</name>
</gene>
<evidence type="ECO:0000313" key="2">
    <source>
        <dbReference type="EMBL" id="KYQ92209.1"/>
    </source>
</evidence>
<dbReference type="InParanoid" id="A0A151ZE64"/>
<evidence type="ECO:0000313" key="3">
    <source>
        <dbReference type="Proteomes" id="UP000076078"/>
    </source>
</evidence>
<feature type="signal peptide" evidence="1">
    <location>
        <begin position="1"/>
        <end position="21"/>
    </location>
</feature>
<accession>A0A151ZE64</accession>
<evidence type="ECO:0008006" key="4">
    <source>
        <dbReference type="Google" id="ProtNLM"/>
    </source>
</evidence>
<protein>
    <recommendedName>
        <fullName evidence="4">Transmembrane protein</fullName>
    </recommendedName>
</protein>
<comment type="caution">
    <text evidence="2">The sequence shown here is derived from an EMBL/GenBank/DDBJ whole genome shotgun (WGS) entry which is preliminary data.</text>
</comment>
<proteinExistence type="predicted"/>
<dbReference type="EMBL" id="LODT01000031">
    <property type="protein sequence ID" value="KYQ92209.1"/>
    <property type="molecule type" value="Genomic_DNA"/>
</dbReference>
<feature type="chain" id="PRO_5007593187" description="Transmembrane protein" evidence="1">
    <location>
        <begin position="22"/>
        <end position="125"/>
    </location>
</feature>
<organism evidence="2 3">
    <name type="scientific">Tieghemostelium lacteum</name>
    <name type="common">Slime mold</name>
    <name type="synonym">Dictyostelium lacteum</name>
    <dbReference type="NCBI Taxonomy" id="361077"/>
    <lineage>
        <taxon>Eukaryota</taxon>
        <taxon>Amoebozoa</taxon>
        <taxon>Evosea</taxon>
        <taxon>Eumycetozoa</taxon>
        <taxon>Dictyostelia</taxon>
        <taxon>Dictyosteliales</taxon>
        <taxon>Raperosteliaceae</taxon>
        <taxon>Tieghemostelium</taxon>
    </lineage>
</organism>
<dbReference type="OrthoDB" id="10636531at2759"/>
<dbReference type="AlphaFoldDB" id="A0A151ZE64"/>
<name>A0A151ZE64_TIELA</name>
<keyword evidence="1" id="KW-0732">Signal</keyword>
<evidence type="ECO:0000256" key="1">
    <source>
        <dbReference type="SAM" id="SignalP"/>
    </source>
</evidence>
<dbReference type="Proteomes" id="UP000076078">
    <property type="component" value="Unassembled WGS sequence"/>
</dbReference>
<reference evidence="2 3" key="1">
    <citation type="submission" date="2015-12" db="EMBL/GenBank/DDBJ databases">
        <title>Dictyostelia acquired genes for synthesis and detection of signals that induce cell-type specialization by lateral gene transfer from prokaryotes.</title>
        <authorList>
            <person name="Gloeckner G."/>
            <person name="Schaap P."/>
        </authorList>
    </citation>
    <scope>NUCLEOTIDE SEQUENCE [LARGE SCALE GENOMIC DNA]</scope>
    <source>
        <strain evidence="2 3">TK</strain>
    </source>
</reference>